<sequence length="719" mass="76622">MPELHIPTLNYSKPREVREEIEVPVEEETEGPTDASLLTLLHEIEGCVVAGEKMAFSLDLIAQIESGRDDFRQFDELKESEARILAQSVRMIEDAYNKDVDELNKHFESVKSLRHASMAITDVHTNLSIADSIVAVFLSNQIKLVVFERKIEIWNGYSLLSVSALPELRTTSIVGAVRDTLTELPTARLILLQANGSLIAVDFDLTPVADGMTPYTTAGSLVLDPNQIIDGDGELDDIGEPAPAVEIRATVVKSVDIFPATDTPLFLCGVGPGFVCASTISGRVAIIRSSGETTRLLELTHALEMDAVEGFSSLARDRFVTDLSEVKNLYSKFAQLDEADLPGIVIPVNATTNTRVYLLMLGAALAAVTPSSGDGHAPSGTRQARPAFNSPAQSPRRADPLVTAEGETPTAPPPEPVLPCAWWRAALKLRSFAPRSGLPRALELPADKETVWPSKAAPVTVEIVQPIIHSVSVPTSGRSDLSCPPPAQPLLSGDMVVPDTDDSTKSTPMAMSVMSKMSRYTRKAPTKAMSRSSAASNYRKRMIRELSAIAIPSFDPPVRRERQNSSSAGPLGVVVDDSVPGSAKDTPRLEEVQALVGAAEVVFEGSPCLAVATTDSTRLIASATNTVKTVVPWLGTTAAITSITAVGDVIVAGLADSTIAAVHPSKGLMALAALDEGMGEVTAVSVLEGCRVVAVTDRGFFVADMSQVLAKHREAEILG</sequence>
<proteinExistence type="predicted"/>
<keyword evidence="3" id="KW-1185">Reference proteome</keyword>
<dbReference type="EMBL" id="JAHDYR010000001">
    <property type="protein sequence ID" value="KAG9397517.1"/>
    <property type="molecule type" value="Genomic_DNA"/>
</dbReference>
<protein>
    <submittedName>
        <fullName evidence="2">Uncharacterized protein</fullName>
    </submittedName>
</protein>
<comment type="caution">
    <text evidence="2">The sequence shown here is derived from an EMBL/GenBank/DDBJ whole genome shotgun (WGS) entry which is preliminary data.</text>
</comment>
<organism evidence="2 3">
    <name type="scientific">Carpediemonas membranifera</name>
    <dbReference type="NCBI Taxonomy" id="201153"/>
    <lineage>
        <taxon>Eukaryota</taxon>
        <taxon>Metamonada</taxon>
        <taxon>Carpediemonas-like organisms</taxon>
        <taxon>Carpediemonas</taxon>
    </lineage>
</organism>
<gene>
    <name evidence="2" type="ORF">J8273_0647</name>
</gene>
<dbReference type="AlphaFoldDB" id="A0A8J6BCT3"/>
<evidence type="ECO:0000313" key="3">
    <source>
        <dbReference type="Proteomes" id="UP000717585"/>
    </source>
</evidence>
<dbReference type="Proteomes" id="UP000717585">
    <property type="component" value="Unassembled WGS sequence"/>
</dbReference>
<reference evidence="2" key="1">
    <citation type="submission" date="2021-05" db="EMBL/GenBank/DDBJ databases">
        <title>A free-living protist that lacks canonical eukaryotic 1 DNA replication and segregation systems.</title>
        <authorList>
            <person name="Salas-Leiva D.E."/>
            <person name="Tromer E.C."/>
            <person name="Curtis B.A."/>
            <person name="Jerlstrom-Hultqvist J."/>
            <person name="Kolisko M."/>
            <person name="Yi Z."/>
            <person name="Salas-Leiva J.S."/>
            <person name="Gallot-Lavallee L."/>
            <person name="Kops G.J.P.L."/>
            <person name="Archibald J.M."/>
            <person name="Simpson A.G.B."/>
            <person name="Roger A.J."/>
        </authorList>
    </citation>
    <scope>NUCLEOTIDE SEQUENCE</scope>
    <source>
        <strain evidence="2">BICM</strain>
    </source>
</reference>
<evidence type="ECO:0000313" key="2">
    <source>
        <dbReference type="EMBL" id="KAG9397517.1"/>
    </source>
</evidence>
<evidence type="ECO:0000256" key="1">
    <source>
        <dbReference type="SAM" id="MobiDB-lite"/>
    </source>
</evidence>
<accession>A0A8J6BCT3</accession>
<feature type="region of interest" description="Disordered" evidence="1">
    <location>
        <begin position="370"/>
        <end position="416"/>
    </location>
</feature>
<feature type="region of interest" description="Disordered" evidence="1">
    <location>
        <begin position="557"/>
        <end position="584"/>
    </location>
</feature>
<name>A0A8J6BCT3_9EUKA</name>